<dbReference type="PANTHER" id="PTHR30126">
    <property type="entry name" value="HTH-TYPE TRANSCRIPTIONAL REGULATOR"/>
    <property type="match status" value="1"/>
</dbReference>
<dbReference type="InterPro" id="IPR036388">
    <property type="entry name" value="WH-like_DNA-bd_sf"/>
</dbReference>
<name>A0A346XU31_9ACTN</name>
<dbReference type="InterPro" id="IPR005119">
    <property type="entry name" value="LysR_subst-bd"/>
</dbReference>
<evidence type="ECO:0000256" key="3">
    <source>
        <dbReference type="ARBA" id="ARBA00023125"/>
    </source>
</evidence>
<evidence type="ECO:0000256" key="1">
    <source>
        <dbReference type="ARBA" id="ARBA00009437"/>
    </source>
</evidence>
<dbReference type="InterPro" id="IPR036390">
    <property type="entry name" value="WH_DNA-bd_sf"/>
</dbReference>
<keyword evidence="4" id="KW-0804">Transcription</keyword>
<reference evidence="6 7" key="1">
    <citation type="submission" date="2018-09" db="EMBL/GenBank/DDBJ databases">
        <title>Complete genome sequence of Euzebya sp. DY32-46 isolated from seawater of Pacific Ocean.</title>
        <authorList>
            <person name="Xu L."/>
            <person name="Wu Y.-H."/>
            <person name="Xu X.-W."/>
        </authorList>
    </citation>
    <scope>NUCLEOTIDE SEQUENCE [LARGE SCALE GENOMIC DNA]</scope>
    <source>
        <strain evidence="6 7">DY32-46</strain>
    </source>
</reference>
<dbReference type="Pfam" id="PF00126">
    <property type="entry name" value="HTH_1"/>
    <property type="match status" value="1"/>
</dbReference>
<sequence>MMLHPTRLVTLAAVDDHGGVVGAAAALHLTPSAVSQQLRQLEREAGVGLLDRSGRQIRLTEAGARLAARGRTIGREVVLAADDLADWSDADARPVEIATFQTVICQMLAPLMGAGVLRDAGLDLRIVELEGPPALDALHAGRVDVVMTEELLGTAQPHGDRSAPVTRLVVDDRYRVIVPAGWAVDDTSPDRLRADLVARPWIGQVPGSAGGAMLADLERRWSFSARLVHICDEYVSAVALAEAGLGATLAPHLAVPAHVSGAESRTVRFLDGAPDLGMRRVRALCRPSRRPVAAVDRLLQVLAERARVMGLRAQLLGHGESTAPLVDH</sequence>
<dbReference type="AlphaFoldDB" id="A0A346XU31"/>
<dbReference type="EMBL" id="CP031165">
    <property type="protein sequence ID" value="AXV05728.1"/>
    <property type="molecule type" value="Genomic_DNA"/>
</dbReference>
<dbReference type="SUPFAM" id="SSF53850">
    <property type="entry name" value="Periplasmic binding protein-like II"/>
    <property type="match status" value="1"/>
</dbReference>
<evidence type="ECO:0000313" key="7">
    <source>
        <dbReference type="Proteomes" id="UP000264006"/>
    </source>
</evidence>
<dbReference type="Proteomes" id="UP000264006">
    <property type="component" value="Chromosome"/>
</dbReference>
<evidence type="ECO:0000256" key="4">
    <source>
        <dbReference type="ARBA" id="ARBA00023163"/>
    </source>
</evidence>
<feature type="domain" description="HTH lysR-type" evidence="5">
    <location>
        <begin position="3"/>
        <end position="60"/>
    </location>
</feature>
<dbReference type="Gene3D" id="3.40.190.10">
    <property type="entry name" value="Periplasmic binding protein-like II"/>
    <property type="match status" value="2"/>
</dbReference>
<keyword evidence="7" id="KW-1185">Reference proteome</keyword>
<dbReference type="GO" id="GO:0003700">
    <property type="term" value="F:DNA-binding transcription factor activity"/>
    <property type="evidence" value="ECO:0007669"/>
    <property type="project" value="InterPro"/>
</dbReference>
<keyword evidence="2" id="KW-0805">Transcription regulation</keyword>
<dbReference type="Pfam" id="PF03466">
    <property type="entry name" value="LysR_substrate"/>
    <property type="match status" value="1"/>
</dbReference>
<keyword evidence="3" id="KW-0238">DNA-binding</keyword>
<dbReference type="Gene3D" id="1.10.10.10">
    <property type="entry name" value="Winged helix-like DNA-binding domain superfamily/Winged helix DNA-binding domain"/>
    <property type="match status" value="1"/>
</dbReference>
<evidence type="ECO:0000256" key="2">
    <source>
        <dbReference type="ARBA" id="ARBA00023015"/>
    </source>
</evidence>
<dbReference type="GO" id="GO:0000976">
    <property type="term" value="F:transcription cis-regulatory region binding"/>
    <property type="evidence" value="ECO:0007669"/>
    <property type="project" value="TreeGrafter"/>
</dbReference>
<protein>
    <submittedName>
        <fullName evidence="6">Putative LysR-family transcriptional regulator</fullName>
    </submittedName>
</protein>
<dbReference type="PANTHER" id="PTHR30126:SF39">
    <property type="entry name" value="HTH-TYPE TRANSCRIPTIONAL REGULATOR CYSL"/>
    <property type="match status" value="1"/>
</dbReference>
<dbReference type="KEGG" id="euz:DVS28_a1027"/>
<dbReference type="SUPFAM" id="SSF46785">
    <property type="entry name" value="Winged helix' DNA-binding domain"/>
    <property type="match status" value="1"/>
</dbReference>
<organism evidence="6 7">
    <name type="scientific">Euzebya pacifica</name>
    <dbReference type="NCBI Taxonomy" id="1608957"/>
    <lineage>
        <taxon>Bacteria</taxon>
        <taxon>Bacillati</taxon>
        <taxon>Actinomycetota</taxon>
        <taxon>Nitriliruptoria</taxon>
        <taxon>Euzebyales</taxon>
    </lineage>
</organism>
<evidence type="ECO:0000259" key="5">
    <source>
        <dbReference type="PROSITE" id="PS50931"/>
    </source>
</evidence>
<comment type="similarity">
    <text evidence="1">Belongs to the LysR transcriptional regulatory family.</text>
</comment>
<accession>A0A346XU31</accession>
<dbReference type="PROSITE" id="PS50931">
    <property type="entry name" value="HTH_LYSR"/>
    <property type="match status" value="1"/>
</dbReference>
<dbReference type="InterPro" id="IPR000847">
    <property type="entry name" value="LysR_HTH_N"/>
</dbReference>
<proteinExistence type="inferred from homology"/>
<gene>
    <name evidence="6" type="ORF">DVS28_a1027</name>
</gene>
<evidence type="ECO:0000313" key="6">
    <source>
        <dbReference type="EMBL" id="AXV05728.1"/>
    </source>
</evidence>